<dbReference type="Proteomes" id="UP001153954">
    <property type="component" value="Unassembled WGS sequence"/>
</dbReference>
<evidence type="ECO:0000313" key="4">
    <source>
        <dbReference type="Proteomes" id="UP001153954"/>
    </source>
</evidence>
<evidence type="ECO:0000256" key="1">
    <source>
        <dbReference type="PROSITE-ProRule" id="PRU00023"/>
    </source>
</evidence>
<dbReference type="PROSITE" id="PS50297">
    <property type="entry name" value="ANK_REP_REGION"/>
    <property type="match status" value="2"/>
</dbReference>
<name>A0AAU9U4N7_EUPED</name>
<keyword evidence="1" id="KW-0040">ANK repeat</keyword>
<reference evidence="3" key="1">
    <citation type="submission" date="2022-03" db="EMBL/GenBank/DDBJ databases">
        <authorList>
            <person name="Tunstrom K."/>
        </authorList>
    </citation>
    <scope>NUCLEOTIDE SEQUENCE</scope>
</reference>
<organism evidence="3 4">
    <name type="scientific">Euphydryas editha</name>
    <name type="common">Edith's checkerspot</name>
    <dbReference type="NCBI Taxonomy" id="104508"/>
    <lineage>
        <taxon>Eukaryota</taxon>
        <taxon>Metazoa</taxon>
        <taxon>Ecdysozoa</taxon>
        <taxon>Arthropoda</taxon>
        <taxon>Hexapoda</taxon>
        <taxon>Insecta</taxon>
        <taxon>Pterygota</taxon>
        <taxon>Neoptera</taxon>
        <taxon>Endopterygota</taxon>
        <taxon>Lepidoptera</taxon>
        <taxon>Glossata</taxon>
        <taxon>Ditrysia</taxon>
        <taxon>Papilionoidea</taxon>
        <taxon>Nymphalidae</taxon>
        <taxon>Nymphalinae</taxon>
        <taxon>Euphydryas</taxon>
    </lineage>
</organism>
<comment type="caution">
    <text evidence="3">The sequence shown here is derived from an EMBL/GenBank/DDBJ whole genome shotgun (WGS) entry which is preliminary data.</text>
</comment>
<dbReference type="PANTHER" id="PTHR22677:SF4">
    <property type="entry name" value="USHER SYNDROME TYPE-1G PROTEIN-LIKE PROTEIN"/>
    <property type="match status" value="1"/>
</dbReference>
<evidence type="ECO:0000256" key="2">
    <source>
        <dbReference type="SAM" id="MobiDB-lite"/>
    </source>
</evidence>
<dbReference type="SMART" id="SM00248">
    <property type="entry name" value="ANK"/>
    <property type="match status" value="4"/>
</dbReference>
<dbReference type="AlphaFoldDB" id="A0AAU9U4N7"/>
<dbReference type="InterPro" id="IPR039323">
    <property type="entry name" value="ANKRD_45/46/60"/>
</dbReference>
<accession>A0AAU9U4N7</accession>
<feature type="repeat" description="ANK" evidence="1">
    <location>
        <begin position="386"/>
        <end position="418"/>
    </location>
</feature>
<dbReference type="Pfam" id="PF12796">
    <property type="entry name" value="Ank_2"/>
    <property type="match status" value="2"/>
</dbReference>
<protein>
    <submittedName>
        <fullName evidence="3">Uncharacterized protein</fullName>
    </submittedName>
</protein>
<keyword evidence="4" id="KW-1185">Reference proteome</keyword>
<feature type="region of interest" description="Disordered" evidence="2">
    <location>
        <begin position="29"/>
        <end position="50"/>
    </location>
</feature>
<sequence length="456" mass="50621">MSKENNSSLRRTAEDITLLSLQSNSLTVPKTAESIEDGQASSRSNEDDTNVQCTSANMYKNSNDFCRDPMFVIVDSSCVSNPSSAEILVNKINVSQDVNIKKKINVIPTDIPCTSKNQSDLPIQIRNCESREELEMVDINLQSDNEIPIDDNETENVPESIVLTYLRNKDTLINIDATFLNKKKSSLLGNVPKMETILEEVSEHSLDVHIPSYPGSPRSLDIGSETSLNSDINQDPRMKEAVEFLHQDKDFLVAAEIGNNKLLEIYIRKGADIQQVDHLGRNALHLAVCSDNVQTIKLLLDSGVESNVKDNVGMTPLSLSLMRRPSLLVANLLFDHGARLLPRSNPMDAGLFIQFAMMCTPTTEEEKILCLLVDKGAVINDTSAPGGRQALHFAAMSNNTTLIRILVSLGADLYMRNHRNETPKEMAATFKCKEAYDLLIQLEETENRTVSTINLQ</sequence>
<dbReference type="InterPro" id="IPR002110">
    <property type="entry name" value="Ankyrin_rpt"/>
</dbReference>
<evidence type="ECO:0000313" key="3">
    <source>
        <dbReference type="EMBL" id="CAH2093033.1"/>
    </source>
</evidence>
<feature type="repeat" description="ANK" evidence="1">
    <location>
        <begin position="279"/>
        <end position="311"/>
    </location>
</feature>
<dbReference type="PANTHER" id="PTHR22677">
    <property type="entry name" value="ANKYRIN REPEAT DOMAIN-CONTAINING PROTEIN 60"/>
    <property type="match status" value="1"/>
</dbReference>
<dbReference type="InterPro" id="IPR036770">
    <property type="entry name" value="Ankyrin_rpt-contain_sf"/>
</dbReference>
<dbReference type="EMBL" id="CAKOGL010000012">
    <property type="protein sequence ID" value="CAH2093033.1"/>
    <property type="molecule type" value="Genomic_DNA"/>
</dbReference>
<dbReference type="SUPFAM" id="SSF48403">
    <property type="entry name" value="Ankyrin repeat"/>
    <property type="match status" value="1"/>
</dbReference>
<dbReference type="Gene3D" id="1.25.40.20">
    <property type="entry name" value="Ankyrin repeat-containing domain"/>
    <property type="match status" value="2"/>
</dbReference>
<dbReference type="PROSITE" id="PS50088">
    <property type="entry name" value="ANK_REPEAT"/>
    <property type="match status" value="2"/>
</dbReference>
<gene>
    <name evidence="3" type="ORF">EEDITHA_LOCUS8737</name>
</gene>
<proteinExistence type="predicted"/>